<evidence type="ECO:0008006" key="4">
    <source>
        <dbReference type="Google" id="ProtNLM"/>
    </source>
</evidence>
<dbReference type="Proteomes" id="UP000186292">
    <property type="component" value="Unassembled WGS sequence"/>
</dbReference>
<proteinExistence type="predicted"/>
<gene>
    <name evidence="2" type="ORF">SAMN05444817_103284</name>
</gene>
<accession>A0A1N7J462</accession>
<protein>
    <recommendedName>
        <fullName evidence="4">DUF3710 domain-containing protein</fullName>
    </recommendedName>
</protein>
<dbReference type="InterPro" id="IPR022183">
    <property type="entry name" value="DUF3710"/>
</dbReference>
<feature type="region of interest" description="Disordered" evidence="1">
    <location>
        <begin position="1"/>
        <end position="97"/>
    </location>
</feature>
<keyword evidence="3" id="KW-1185">Reference proteome</keyword>
<name>A0A1N7J462_9CORY</name>
<evidence type="ECO:0000256" key="1">
    <source>
        <dbReference type="SAM" id="MobiDB-lite"/>
    </source>
</evidence>
<evidence type="ECO:0000313" key="2">
    <source>
        <dbReference type="EMBL" id="SIS44011.1"/>
    </source>
</evidence>
<dbReference type="Pfam" id="PF12502">
    <property type="entry name" value="DUF3710"/>
    <property type="match status" value="1"/>
</dbReference>
<feature type="compositionally biased region" description="Low complexity" evidence="1">
    <location>
        <begin position="80"/>
        <end position="91"/>
    </location>
</feature>
<dbReference type="EMBL" id="FTOF01000003">
    <property type="protein sequence ID" value="SIS44011.1"/>
    <property type="molecule type" value="Genomic_DNA"/>
</dbReference>
<feature type="compositionally biased region" description="Low complexity" evidence="1">
    <location>
        <begin position="61"/>
        <end position="70"/>
    </location>
</feature>
<organism evidence="2 3">
    <name type="scientific">Corynebacterium appendicis CIP 107643</name>
    <dbReference type="NCBI Taxonomy" id="1161099"/>
    <lineage>
        <taxon>Bacteria</taxon>
        <taxon>Bacillati</taxon>
        <taxon>Actinomycetota</taxon>
        <taxon>Actinomycetes</taxon>
        <taxon>Mycobacteriales</taxon>
        <taxon>Corynebacteriaceae</taxon>
        <taxon>Corynebacterium</taxon>
    </lineage>
</organism>
<dbReference type="AlphaFoldDB" id="A0A1N7J462"/>
<evidence type="ECO:0000313" key="3">
    <source>
        <dbReference type="Proteomes" id="UP000186292"/>
    </source>
</evidence>
<reference evidence="3" key="1">
    <citation type="submission" date="2017-01" db="EMBL/GenBank/DDBJ databases">
        <authorList>
            <person name="Varghese N."/>
            <person name="Submissions S."/>
        </authorList>
    </citation>
    <scope>NUCLEOTIDE SEQUENCE [LARGE SCALE GENOMIC DNA]</scope>
    <source>
        <strain evidence="3">DSM 44531</strain>
    </source>
</reference>
<dbReference type="STRING" id="1161099.SAMN05444817_103284"/>
<dbReference type="RefSeq" id="WP_234958773.1">
    <property type="nucleotide sequence ID" value="NZ_CP046976.1"/>
</dbReference>
<feature type="compositionally biased region" description="Polar residues" evidence="1">
    <location>
        <begin position="24"/>
        <end position="39"/>
    </location>
</feature>
<feature type="compositionally biased region" description="Basic and acidic residues" evidence="1">
    <location>
        <begin position="40"/>
        <end position="51"/>
    </location>
</feature>
<sequence length="311" mass="33311">MGLWPFGKKNKKNAPEATEAKTPKNPSSEYTITDLQEGVNSKDSKETRKSAAEPAEEEPELAPAADNEPATETEVKTDTESAAEASTFAETPVKNEALSHSYTGPVTVEHDAVGGGTGPFDGDSVDIKDFDFSDFAEGILNLGSIQLPLPKGSQVQVEMGEQGPRMLHVVTEFGRITPVAFAAPNSGGMWEESSDEIIEGMQGEGMPASFEEGPWGREVVGRGENGIIRIVGVEGPRWLYRVTLAAPHGKEDQLAELAHEIIARSFIYRGTSPVLAGNSLPVELPAQLAAQLQQAMAQQQQQNQGQTPNTN</sequence>